<sequence length="214" mass="23810">MLDRLEKRLAVKMKCNLELGWLAQQSGREQHDARMQGKLVVMKVWLDGISVELSTHPSCPNVVGTELSGSLLGMCPPLRVSRPKNGPRGQNVQLCRRLQKRSSSVGTHAAVHFRSIRRNVTRKSETTTKPYFIPCQAFSVDIYKTSVRQLQPEAAWCSTFGCLETSQTRGSTGFQLSLSENRIYALVFLCGMLSEPQLSNRTGQLPPTRSSDGS</sequence>
<organism evidence="1 2">
    <name type="scientific">Clonorchis sinensis</name>
    <name type="common">Chinese liver fluke</name>
    <dbReference type="NCBI Taxonomy" id="79923"/>
    <lineage>
        <taxon>Eukaryota</taxon>
        <taxon>Metazoa</taxon>
        <taxon>Spiralia</taxon>
        <taxon>Lophotrochozoa</taxon>
        <taxon>Platyhelminthes</taxon>
        <taxon>Trematoda</taxon>
        <taxon>Digenea</taxon>
        <taxon>Opisthorchiida</taxon>
        <taxon>Opisthorchiata</taxon>
        <taxon>Opisthorchiidae</taxon>
        <taxon>Clonorchis</taxon>
    </lineage>
</organism>
<dbReference type="OrthoDB" id="10436337at2759"/>
<evidence type="ECO:0000313" key="1">
    <source>
        <dbReference type="EMBL" id="KAG5454060.1"/>
    </source>
</evidence>
<proteinExistence type="predicted"/>
<name>A0A3R7CAM7_CLOSI</name>
<keyword evidence="2" id="KW-1185">Reference proteome</keyword>
<gene>
    <name evidence="1" type="ORF">CSKR_102023</name>
</gene>
<reference evidence="1 2" key="2">
    <citation type="journal article" date="2021" name="Genomics">
        <title>High-quality reference genome for Clonorchis sinensis.</title>
        <authorList>
            <person name="Young N.D."/>
            <person name="Stroehlein A.J."/>
            <person name="Kinkar L."/>
            <person name="Wang T."/>
            <person name="Sohn W.M."/>
            <person name="Chang B.C.H."/>
            <person name="Kaur P."/>
            <person name="Weisz D."/>
            <person name="Dudchenko O."/>
            <person name="Aiden E.L."/>
            <person name="Korhonen P.K."/>
            <person name="Gasser R.B."/>
        </authorList>
    </citation>
    <scope>NUCLEOTIDE SEQUENCE [LARGE SCALE GENOMIC DNA]</scope>
    <source>
        <strain evidence="1">Cs-k2</strain>
    </source>
</reference>
<reference evidence="1 2" key="1">
    <citation type="journal article" date="2018" name="Biotechnol. Adv.">
        <title>Improved genomic resources and new bioinformatic workflow for the carcinogenic parasite Clonorchis sinensis: Biotechnological implications.</title>
        <authorList>
            <person name="Wang D."/>
            <person name="Korhonen P.K."/>
            <person name="Gasser R.B."/>
            <person name="Young N.D."/>
        </authorList>
    </citation>
    <scope>NUCLEOTIDE SEQUENCE [LARGE SCALE GENOMIC DNA]</scope>
    <source>
        <strain evidence="1">Cs-k2</strain>
    </source>
</reference>
<accession>A0A3R7CAM7</accession>
<protein>
    <submittedName>
        <fullName evidence="1">Uncharacterized protein</fullName>
    </submittedName>
</protein>
<dbReference type="InParanoid" id="A0A3R7CAM7"/>
<dbReference type="AlphaFoldDB" id="A0A3R7CAM7"/>
<dbReference type="Proteomes" id="UP000286415">
    <property type="component" value="Unassembled WGS sequence"/>
</dbReference>
<comment type="caution">
    <text evidence="1">The sequence shown here is derived from an EMBL/GenBank/DDBJ whole genome shotgun (WGS) entry which is preliminary data.</text>
</comment>
<evidence type="ECO:0000313" key="2">
    <source>
        <dbReference type="Proteomes" id="UP000286415"/>
    </source>
</evidence>
<dbReference type="EMBL" id="NIRI02000010">
    <property type="protein sequence ID" value="KAG5454060.1"/>
    <property type="molecule type" value="Genomic_DNA"/>
</dbReference>